<organism evidence="1 2">
    <name type="scientific">Bombyx mori</name>
    <name type="common">Silk moth</name>
    <dbReference type="NCBI Taxonomy" id="7091"/>
    <lineage>
        <taxon>Eukaryota</taxon>
        <taxon>Metazoa</taxon>
        <taxon>Ecdysozoa</taxon>
        <taxon>Arthropoda</taxon>
        <taxon>Hexapoda</taxon>
        <taxon>Insecta</taxon>
        <taxon>Pterygota</taxon>
        <taxon>Neoptera</taxon>
        <taxon>Endopterygota</taxon>
        <taxon>Lepidoptera</taxon>
        <taxon>Glossata</taxon>
        <taxon>Ditrysia</taxon>
        <taxon>Bombycoidea</taxon>
        <taxon>Bombycidae</taxon>
        <taxon>Bombycinae</taxon>
        <taxon>Bombyx</taxon>
    </lineage>
</organism>
<sequence length="135" mass="15383">MNPTFLSIAILNDRRLKVNVAKTQAISVGSNLLPAPPRLLGEAIDYTMGYRIFVFLVTRYDAENGHQSSVNKDIPDDGGDTEVYRTGSMFYLENNKEFKSPNTSLSTLLYFYYYGSILDTPQKVHRKSELHKLLR</sequence>
<reference evidence="2" key="1">
    <citation type="journal article" date="2008" name="Insect Biochem. Mol. Biol.">
        <title>The genome of a lepidopteran model insect, the silkworm Bombyx mori.</title>
        <authorList>
            <consortium name="International Silkworm Genome Consortium"/>
        </authorList>
    </citation>
    <scope>NUCLEOTIDE SEQUENCE [LARGE SCALE GENOMIC DNA]</scope>
    <source>
        <strain evidence="2">p50T</strain>
    </source>
</reference>
<reference evidence="1" key="2">
    <citation type="submission" date="2022-06" db="UniProtKB">
        <authorList>
            <consortium name="EnsemblMetazoa"/>
        </authorList>
    </citation>
    <scope>IDENTIFICATION</scope>
    <source>
        <strain evidence="1">p50T (Dazao)</strain>
    </source>
</reference>
<dbReference type="Proteomes" id="UP000005204">
    <property type="component" value="Unassembled WGS sequence"/>
</dbReference>
<protein>
    <submittedName>
        <fullName evidence="1">Uncharacterized protein</fullName>
    </submittedName>
</protein>
<name>A0A8R2M5F2_BOMMO</name>
<evidence type="ECO:0000313" key="2">
    <source>
        <dbReference type="Proteomes" id="UP000005204"/>
    </source>
</evidence>
<proteinExistence type="predicted"/>
<dbReference type="AlphaFoldDB" id="A0A8R2M5F2"/>
<evidence type="ECO:0000313" key="1">
    <source>
        <dbReference type="EnsemblMetazoa" id="XP_037873914.1"/>
    </source>
</evidence>
<dbReference type="EnsemblMetazoa" id="XM_038017986.1">
    <property type="protein sequence ID" value="XP_037873914.1"/>
    <property type="gene ID" value="LOC119630038"/>
</dbReference>
<accession>A0A8R2M5F2</accession>
<keyword evidence="2" id="KW-1185">Reference proteome</keyword>